<keyword evidence="3" id="KW-1185">Reference proteome</keyword>
<evidence type="ECO:0000256" key="1">
    <source>
        <dbReference type="SAM" id="Phobius"/>
    </source>
</evidence>
<protein>
    <submittedName>
        <fullName evidence="2">Uncharacterized protein</fullName>
    </submittedName>
</protein>
<name>A0A2Z4LWP9_9FLAO</name>
<dbReference type="AlphaFoldDB" id="A0A2Z4LWP9"/>
<dbReference type="OrthoDB" id="1144727at2"/>
<reference evidence="2 3" key="1">
    <citation type="submission" date="2018-06" db="EMBL/GenBank/DDBJ databases">
        <title>Spongiibacterium sp. HME9304 Genome sequencing and assembly.</title>
        <authorList>
            <person name="Kang H."/>
            <person name="Kim H."/>
            <person name="Joh K."/>
        </authorList>
    </citation>
    <scope>NUCLEOTIDE SEQUENCE [LARGE SCALE GENOMIC DNA]</scope>
    <source>
        <strain evidence="2 3">HME9304</strain>
    </source>
</reference>
<dbReference type="EMBL" id="CP030104">
    <property type="protein sequence ID" value="AWX46136.1"/>
    <property type="molecule type" value="Genomic_DNA"/>
</dbReference>
<keyword evidence="1" id="KW-1133">Transmembrane helix</keyword>
<keyword evidence="1" id="KW-0472">Membrane</keyword>
<keyword evidence="1" id="KW-0812">Transmembrane</keyword>
<dbReference type="Proteomes" id="UP000248536">
    <property type="component" value="Chromosome"/>
</dbReference>
<evidence type="ECO:0000313" key="3">
    <source>
        <dbReference type="Proteomes" id="UP000248536"/>
    </source>
</evidence>
<dbReference type="KEGG" id="spon:HME9304_03168"/>
<sequence length="103" mass="12144">MDKEVYRRCTNCGTVNLNRDHCKQCGQLINVNLKRELDRERRTQKKQQENKEKKPNKISLFFESTKEHSNPLIRYTAKFFYSIWVIVIAIGSFLAFVLGYIAA</sequence>
<accession>A0A2Z4LWP9</accession>
<organism evidence="2 3">
    <name type="scientific">Flagellimonas maritima</name>
    <dbReference type="NCBI Taxonomy" id="1383885"/>
    <lineage>
        <taxon>Bacteria</taxon>
        <taxon>Pseudomonadati</taxon>
        <taxon>Bacteroidota</taxon>
        <taxon>Flavobacteriia</taxon>
        <taxon>Flavobacteriales</taxon>
        <taxon>Flavobacteriaceae</taxon>
        <taxon>Flagellimonas</taxon>
    </lineage>
</organism>
<dbReference type="RefSeq" id="WP_112379450.1">
    <property type="nucleotide sequence ID" value="NZ_CP030104.1"/>
</dbReference>
<feature type="transmembrane region" description="Helical" evidence="1">
    <location>
        <begin position="79"/>
        <end position="102"/>
    </location>
</feature>
<evidence type="ECO:0000313" key="2">
    <source>
        <dbReference type="EMBL" id="AWX46136.1"/>
    </source>
</evidence>
<proteinExistence type="predicted"/>
<gene>
    <name evidence="2" type="ORF">HME9304_03168</name>
</gene>